<gene>
    <name evidence="1" type="ORF">L1987_42301</name>
</gene>
<dbReference type="Proteomes" id="UP001056120">
    <property type="component" value="Linkage Group LG13"/>
</dbReference>
<organism evidence="1 2">
    <name type="scientific">Smallanthus sonchifolius</name>
    <dbReference type="NCBI Taxonomy" id="185202"/>
    <lineage>
        <taxon>Eukaryota</taxon>
        <taxon>Viridiplantae</taxon>
        <taxon>Streptophyta</taxon>
        <taxon>Embryophyta</taxon>
        <taxon>Tracheophyta</taxon>
        <taxon>Spermatophyta</taxon>
        <taxon>Magnoliopsida</taxon>
        <taxon>eudicotyledons</taxon>
        <taxon>Gunneridae</taxon>
        <taxon>Pentapetalae</taxon>
        <taxon>asterids</taxon>
        <taxon>campanulids</taxon>
        <taxon>Asterales</taxon>
        <taxon>Asteraceae</taxon>
        <taxon>Asteroideae</taxon>
        <taxon>Heliantheae alliance</taxon>
        <taxon>Millerieae</taxon>
        <taxon>Smallanthus</taxon>
    </lineage>
</organism>
<evidence type="ECO:0000313" key="1">
    <source>
        <dbReference type="EMBL" id="KAI3787671.1"/>
    </source>
</evidence>
<protein>
    <submittedName>
        <fullName evidence="1">Uncharacterized protein</fullName>
    </submittedName>
</protein>
<sequence>MHPSSPKEAQVYDSGYGIFSPRRNKKDVQSKVWDSRNGHYSLSERNQGNGVTTTDADLNNQPKTHIGVNSVWNSPVSGFESFADKIKKSNEIEGFELEYFPPSCTNKPKPMEEVISEPGLVKEPDSGVLDRISWGRNGDLNRTGLEEAVLTPMLNHKEQRICGARHGGTVGFWLIYTFVNTSEYSMMRIHVQIVTKYIHPTILVYLAPRTVTIEGGAAIAPLAGDATITDAVMTSRMHPSSPKEAQVYDSGYGIFSPRRNKKDVQSKVWDSRNGHYSLSERNQGVLDRISWGRNGDLNRTGLEEAVLTPMLNHKEQRICGARHGGTVGFWLIYTFVNTSEYSMMRIHVQIVTKYIHPTILVYLAPRTVTIEGGAAIAPLAGDATITDVVMTSRMHPSSPKEAQVYDSGYGIFSPRRNKKDVQSKVWDSRNGHYSLSERNQGNGVTTTDADLNNQPKTHIGVNSVWNSPVSGFESFADKIKKSNEIEGFELEYFPPSSGVGSRARGLPSAVRQEVTVRGASKPASDAPMASKGFDFSRAVNGTCGITVSDQNRLDHRVQSRDAHLAPSLSTTSGPRPLTPGVIPSVPKQLQSTPNLVSTQNRFAVLDLPNSLKFKQLVESNEDLYPCDMEPDGGERSKGPGIADQEKNRSLESPVLMEREIKDYGITNSQKMSITSRLCGPSKAVRAIDMDGWEQGEHEFFEDQVKALGLDYDYCIEDVESDDENGTTQFFAAQMKVGMPKVPLPIPPHPPK</sequence>
<proteinExistence type="predicted"/>
<dbReference type="EMBL" id="CM042030">
    <property type="protein sequence ID" value="KAI3787671.1"/>
    <property type="molecule type" value="Genomic_DNA"/>
</dbReference>
<accession>A0ACB9GWS8</accession>
<name>A0ACB9GWS8_9ASTR</name>
<evidence type="ECO:0000313" key="2">
    <source>
        <dbReference type="Proteomes" id="UP001056120"/>
    </source>
</evidence>
<reference evidence="1 2" key="2">
    <citation type="journal article" date="2022" name="Mol. Ecol. Resour.">
        <title>The genomes of chicory, endive, great burdock and yacon provide insights into Asteraceae paleo-polyploidization history and plant inulin production.</title>
        <authorList>
            <person name="Fan W."/>
            <person name="Wang S."/>
            <person name="Wang H."/>
            <person name="Wang A."/>
            <person name="Jiang F."/>
            <person name="Liu H."/>
            <person name="Zhao H."/>
            <person name="Xu D."/>
            <person name="Zhang Y."/>
        </authorList>
    </citation>
    <scope>NUCLEOTIDE SEQUENCE [LARGE SCALE GENOMIC DNA]</scope>
    <source>
        <strain evidence="2">cv. Yunnan</strain>
        <tissue evidence="1">Leaves</tissue>
    </source>
</reference>
<keyword evidence="2" id="KW-1185">Reference proteome</keyword>
<comment type="caution">
    <text evidence="1">The sequence shown here is derived from an EMBL/GenBank/DDBJ whole genome shotgun (WGS) entry which is preliminary data.</text>
</comment>
<reference evidence="2" key="1">
    <citation type="journal article" date="2022" name="Mol. Ecol. Resour.">
        <title>The genomes of chicory, endive, great burdock and yacon provide insights into Asteraceae palaeo-polyploidization history and plant inulin production.</title>
        <authorList>
            <person name="Fan W."/>
            <person name="Wang S."/>
            <person name="Wang H."/>
            <person name="Wang A."/>
            <person name="Jiang F."/>
            <person name="Liu H."/>
            <person name="Zhao H."/>
            <person name="Xu D."/>
            <person name="Zhang Y."/>
        </authorList>
    </citation>
    <scope>NUCLEOTIDE SEQUENCE [LARGE SCALE GENOMIC DNA]</scope>
    <source>
        <strain evidence="2">cv. Yunnan</strain>
    </source>
</reference>